<evidence type="ECO:0000313" key="2">
    <source>
        <dbReference type="EMBL" id="GAA2388519.1"/>
    </source>
</evidence>
<sequence>MADGGSTWVICKDLLVVPVPSGLLMLTNRTTESPDPVLMARALHQPPLHGTVALYLDAGAEMSAPVQRYVSALTGPERDRLVIVPSQSAGPAGDTKTLESIADFYGVRVHAGPGLAPSPRTVSVDAEEQETAATDATAIRVLPRLQSAMRAAVHAAVDLATRGPAPSWQRLEQYLDQAPEIRPEAPQPWRIFGSESPSPAPYALGVYLARYGTPAGVVEVLRRSVAPVTSSQLYEVLGGTPARVDPDALIAGLLDAPGSAALVRPAPHGSGPERLMWLMSDDGPEPRLWWVEPPDGRGPRTDGPTMSAALADPASNDRRMAVLLDPGTRVVRVDPAGRATVASPSRSGPPAARPAAPDVPEKPLPATGQPAAPVEPIPAPAGTRYVGPVLVVDTGDSWRQRADTLTRIVHAAADAQRPVVAINVLHGLAQDSPELTALRTVLVRYQRLGARPVVVATSSSNAYTAVRAQFRPITVEARTDGLEQRWQVTDPAGVVHATASGLAPALFAAADTVPVTADDRGLPPVLARWLAQNTWPDAEQYLRDNITDLLRPDVGEALHNLRRQEPGDREVGAYDVILGLVRAAGGVADPSAHRFAPTGPVDLTAIEPGPVLSEPLRETFAFDYLQPHAAAGVDDDAGEKRKLRKPWDDELLWLTYTGGRTRGPEEGKAWMADMAALAGALDEAGERRIVAKDGATTVRRFSHGQANATVFTAVSTVLGIDAETTRHLAAQPDPVGANPDLQGAVTQIQACQLSPIDRVAWVVRMSALEQRITADGRPELAGLLRILTETLASCP</sequence>
<evidence type="ECO:0008006" key="4">
    <source>
        <dbReference type="Google" id="ProtNLM"/>
    </source>
</evidence>
<reference evidence="2 3" key="1">
    <citation type="journal article" date="2019" name="Int. J. Syst. Evol. Microbiol.">
        <title>The Global Catalogue of Microorganisms (GCM) 10K type strain sequencing project: providing services to taxonomists for standard genome sequencing and annotation.</title>
        <authorList>
            <consortium name="The Broad Institute Genomics Platform"/>
            <consortium name="The Broad Institute Genome Sequencing Center for Infectious Disease"/>
            <person name="Wu L."/>
            <person name="Ma J."/>
        </authorList>
    </citation>
    <scope>NUCLEOTIDE SEQUENCE [LARGE SCALE GENOMIC DNA]</scope>
    <source>
        <strain evidence="2 3">JCM 3272</strain>
    </source>
</reference>
<protein>
    <recommendedName>
        <fullName evidence="4">Peptidase S8/S53 domain-containing protein</fullName>
    </recommendedName>
</protein>
<evidence type="ECO:0000313" key="3">
    <source>
        <dbReference type="Proteomes" id="UP001501444"/>
    </source>
</evidence>
<gene>
    <name evidence="2" type="ORF">GCM10010170_099770</name>
</gene>
<dbReference type="EMBL" id="BAAARV010000113">
    <property type="protein sequence ID" value="GAA2388519.1"/>
    <property type="molecule type" value="Genomic_DNA"/>
</dbReference>
<accession>A0ABN3HW20</accession>
<feature type="compositionally biased region" description="Low complexity" evidence="1">
    <location>
        <begin position="342"/>
        <end position="356"/>
    </location>
</feature>
<dbReference type="RefSeq" id="WP_344619781.1">
    <property type="nucleotide sequence ID" value="NZ_BAAARV010000113.1"/>
</dbReference>
<keyword evidence="3" id="KW-1185">Reference proteome</keyword>
<feature type="region of interest" description="Disordered" evidence="1">
    <location>
        <begin position="336"/>
        <end position="380"/>
    </location>
</feature>
<evidence type="ECO:0000256" key="1">
    <source>
        <dbReference type="SAM" id="MobiDB-lite"/>
    </source>
</evidence>
<comment type="caution">
    <text evidence="2">The sequence shown here is derived from an EMBL/GenBank/DDBJ whole genome shotgun (WGS) entry which is preliminary data.</text>
</comment>
<proteinExistence type="predicted"/>
<dbReference type="Proteomes" id="UP001501444">
    <property type="component" value="Unassembled WGS sequence"/>
</dbReference>
<organism evidence="2 3">
    <name type="scientific">Dactylosporangium salmoneum</name>
    <dbReference type="NCBI Taxonomy" id="53361"/>
    <lineage>
        <taxon>Bacteria</taxon>
        <taxon>Bacillati</taxon>
        <taxon>Actinomycetota</taxon>
        <taxon>Actinomycetes</taxon>
        <taxon>Micromonosporales</taxon>
        <taxon>Micromonosporaceae</taxon>
        <taxon>Dactylosporangium</taxon>
    </lineage>
</organism>
<name>A0ABN3HW20_9ACTN</name>